<keyword evidence="2" id="KW-1185">Reference proteome</keyword>
<dbReference type="GO" id="GO:0005524">
    <property type="term" value="F:ATP binding"/>
    <property type="evidence" value="ECO:0007669"/>
    <property type="project" value="UniProtKB-KW"/>
</dbReference>
<reference evidence="1 2" key="1">
    <citation type="journal article" date="2020" name="Nat. Commun.">
        <title>The structures of two archaeal type IV pili illuminate evolutionary relationships.</title>
        <authorList>
            <person name="Wang F."/>
            <person name="Baquero D.P."/>
            <person name="Su Z."/>
            <person name="Beltran L.C."/>
            <person name="Prangishvili D."/>
            <person name="Krupovic M."/>
            <person name="Egelman E.H."/>
        </authorList>
    </citation>
    <scope>NUCLEOTIDE SEQUENCE [LARGE SCALE GENOMIC DNA]</scope>
    <source>
        <strain evidence="1 2">2GA</strain>
    </source>
</reference>
<dbReference type="AlphaFoldDB" id="A0A7L4P9H4"/>
<gene>
    <name evidence="1" type="ORF">HC235_03915</name>
</gene>
<sequence>MITKICLEYFKGVKSGCVQLGRGTVVFGPPNSGKTTYFEAVALLVQSRGEQWLALEGPLLIVHEAEDLHHGGDLETPFTIELSVMLEGGEVVYGYRYAAGPNYVEQWVKKDGELLVRLVKKGDGGVMTHPTEARLCVAPFAVMNEDVLIACDPVEDERFRMAERALLELRIGLKDKFYLISGRRLAAWKYTYETHVDLMPQTSVGPEGQFTPHHLSRILTLPSYEAVREQLYEYLHVADVEDIRVGLIKSGRIALYVRRGGLWTNIYNAGNYTKAVLPALLQLLLANEGSTVFIDDADLAVPSDKSETLLSAMEEIAQRRHLQLAVSAKEPGFAKVAEKLGLVVESL</sequence>
<name>A0A7L4P9H4_9CREN</name>
<protein>
    <submittedName>
        <fullName evidence="1">ATP-binding protein</fullName>
    </submittedName>
</protein>
<proteinExistence type="predicted"/>
<evidence type="ECO:0000313" key="2">
    <source>
        <dbReference type="Proteomes" id="UP000554766"/>
    </source>
</evidence>
<keyword evidence="1" id="KW-0547">Nucleotide-binding</keyword>
<keyword evidence="1" id="KW-0067">ATP-binding</keyword>
<dbReference type="RefSeq" id="WP_179790414.1">
    <property type="nucleotide sequence ID" value="NZ_JAAVJF010000002.1"/>
</dbReference>
<comment type="caution">
    <text evidence="1">The sequence shown here is derived from an EMBL/GenBank/DDBJ whole genome shotgun (WGS) entry which is preliminary data.</text>
</comment>
<dbReference type="Proteomes" id="UP000554766">
    <property type="component" value="Unassembled WGS sequence"/>
</dbReference>
<dbReference type="EMBL" id="JAAVJF010000002">
    <property type="protein sequence ID" value="NYR15107.1"/>
    <property type="molecule type" value="Genomic_DNA"/>
</dbReference>
<organism evidence="1 2">
    <name type="scientific">Pyrobaculum arsenaticum</name>
    <dbReference type="NCBI Taxonomy" id="121277"/>
    <lineage>
        <taxon>Archaea</taxon>
        <taxon>Thermoproteota</taxon>
        <taxon>Thermoprotei</taxon>
        <taxon>Thermoproteales</taxon>
        <taxon>Thermoproteaceae</taxon>
        <taxon>Pyrobaculum</taxon>
    </lineage>
</organism>
<dbReference type="SUPFAM" id="SSF52540">
    <property type="entry name" value="P-loop containing nucleoside triphosphate hydrolases"/>
    <property type="match status" value="2"/>
</dbReference>
<dbReference type="InterPro" id="IPR027417">
    <property type="entry name" value="P-loop_NTPase"/>
</dbReference>
<accession>A0A7L4P9H4</accession>
<evidence type="ECO:0000313" key="1">
    <source>
        <dbReference type="EMBL" id="NYR15107.1"/>
    </source>
</evidence>